<dbReference type="EMBL" id="CP111021">
    <property type="protein sequence ID" value="WAR17328.1"/>
    <property type="molecule type" value="Genomic_DNA"/>
</dbReference>
<dbReference type="PANTHER" id="PTHR30543:SF21">
    <property type="entry name" value="NAD(P)H-DEPENDENT FMN REDUCTASE LOT6"/>
    <property type="match status" value="1"/>
</dbReference>
<sequence length="165" mass="17939">MTEKLKIGVVISSTREVRIGERVTTFVKNAILKDHEVVVFALDAIVLVCAEYNWCLPPALTNLMDNIPPHTVAWKPCGFVTYAIGPMGGSRAAVQLRIFTGGMGMIAVPTGTAIPQAHETLDESGNTEDNKLKEELDVTLKQVYWAARALKSYSGNNPAPNWAPS</sequence>
<dbReference type="SUPFAM" id="SSF52218">
    <property type="entry name" value="Flavoproteins"/>
    <property type="match status" value="1"/>
</dbReference>
<reference evidence="2" key="1">
    <citation type="submission" date="2022-11" db="EMBL/GenBank/DDBJ databases">
        <title>Centuries of genome instability and evolution in soft-shell clam transmissible cancer (bioRxiv).</title>
        <authorList>
            <person name="Hart S.F.M."/>
            <person name="Yonemitsu M.A."/>
            <person name="Giersch R.M."/>
            <person name="Beal B.F."/>
            <person name="Arriagada G."/>
            <person name="Davis B.W."/>
            <person name="Ostrander E.A."/>
            <person name="Goff S.P."/>
            <person name="Metzger M.J."/>
        </authorList>
    </citation>
    <scope>NUCLEOTIDE SEQUENCE</scope>
    <source>
        <strain evidence="2">MELC-2E11</strain>
        <tissue evidence="2">Siphon/mantle</tissue>
    </source>
</reference>
<dbReference type="Pfam" id="PF03358">
    <property type="entry name" value="FMN_red"/>
    <property type="match status" value="1"/>
</dbReference>
<evidence type="ECO:0000259" key="1">
    <source>
        <dbReference type="Pfam" id="PF03358"/>
    </source>
</evidence>
<evidence type="ECO:0000313" key="2">
    <source>
        <dbReference type="EMBL" id="WAR17328.1"/>
    </source>
</evidence>
<dbReference type="PANTHER" id="PTHR30543">
    <property type="entry name" value="CHROMATE REDUCTASE"/>
    <property type="match status" value="1"/>
</dbReference>
<name>A0ABY7F556_MYAAR</name>
<proteinExistence type="predicted"/>
<protein>
    <recommendedName>
        <fullName evidence="1">NADPH-dependent FMN reductase-like domain-containing protein</fullName>
    </recommendedName>
</protein>
<dbReference type="Gene3D" id="3.40.50.360">
    <property type="match status" value="1"/>
</dbReference>
<dbReference type="InterPro" id="IPR029039">
    <property type="entry name" value="Flavoprotein-like_sf"/>
</dbReference>
<gene>
    <name evidence="2" type="ORF">MAR_031922</name>
</gene>
<keyword evidence="3" id="KW-1185">Reference proteome</keyword>
<dbReference type="InterPro" id="IPR005025">
    <property type="entry name" value="FMN_Rdtase-like_dom"/>
</dbReference>
<evidence type="ECO:0000313" key="3">
    <source>
        <dbReference type="Proteomes" id="UP001164746"/>
    </source>
</evidence>
<feature type="domain" description="NADPH-dependent FMN reductase-like" evidence="1">
    <location>
        <begin position="41"/>
        <end position="118"/>
    </location>
</feature>
<dbReference type="InterPro" id="IPR050712">
    <property type="entry name" value="NAD(P)H-dep_reductase"/>
</dbReference>
<organism evidence="2 3">
    <name type="scientific">Mya arenaria</name>
    <name type="common">Soft-shell clam</name>
    <dbReference type="NCBI Taxonomy" id="6604"/>
    <lineage>
        <taxon>Eukaryota</taxon>
        <taxon>Metazoa</taxon>
        <taxon>Spiralia</taxon>
        <taxon>Lophotrochozoa</taxon>
        <taxon>Mollusca</taxon>
        <taxon>Bivalvia</taxon>
        <taxon>Autobranchia</taxon>
        <taxon>Heteroconchia</taxon>
        <taxon>Euheterodonta</taxon>
        <taxon>Imparidentia</taxon>
        <taxon>Neoheterodontei</taxon>
        <taxon>Myida</taxon>
        <taxon>Myoidea</taxon>
        <taxon>Myidae</taxon>
        <taxon>Mya</taxon>
    </lineage>
</organism>
<accession>A0ABY7F556</accession>
<dbReference type="Proteomes" id="UP001164746">
    <property type="component" value="Chromosome 10"/>
</dbReference>